<protein>
    <submittedName>
        <fullName evidence="2">Membrane dipeptidase</fullName>
        <ecNumber evidence="2">3.4.13.19</ecNumber>
    </submittedName>
</protein>
<dbReference type="STRING" id="401053.AciPR4_2706"/>
<organism evidence="2 3">
    <name type="scientific">Terriglobus saanensis (strain ATCC BAA-1853 / DSM 23119 / SP1PR4)</name>
    <dbReference type="NCBI Taxonomy" id="401053"/>
    <lineage>
        <taxon>Bacteria</taxon>
        <taxon>Pseudomonadati</taxon>
        <taxon>Acidobacteriota</taxon>
        <taxon>Terriglobia</taxon>
        <taxon>Terriglobales</taxon>
        <taxon>Acidobacteriaceae</taxon>
        <taxon>Terriglobus</taxon>
    </lineage>
</organism>
<dbReference type="PANTHER" id="PTHR10443">
    <property type="entry name" value="MICROSOMAL DIPEPTIDASE"/>
    <property type="match status" value="1"/>
</dbReference>
<evidence type="ECO:0000313" key="3">
    <source>
        <dbReference type="Proteomes" id="UP000006844"/>
    </source>
</evidence>
<dbReference type="EC" id="3.4.13.19" evidence="2"/>
<dbReference type="HOGENOM" id="CLU_031404_2_1_0"/>
<dbReference type="OrthoDB" id="9804920at2"/>
<dbReference type="InterPro" id="IPR006311">
    <property type="entry name" value="TAT_signal"/>
</dbReference>
<dbReference type="EMBL" id="CP002467">
    <property type="protein sequence ID" value="ADV83480.1"/>
    <property type="molecule type" value="Genomic_DNA"/>
</dbReference>
<keyword evidence="1" id="KW-0732">Signal</keyword>
<dbReference type="Pfam" id="PF01244">
    <property type="entry name" value="Peptidase_M19"/>
    <property type="match status" value="1"/>
</dbReference>
<feature type="chain" id="PRO_5003232781" evidence="1">
    <location>
        <begin position="26"/>
        <end position="414"/>
    </location>
</feature>
<evidence type="ECO:0000313" key="2">
    <source>
        <dbReference type="EMBL" id="ADV83480.1"/>
    </source>
</evidence>
<keyword evidence="2" id="KW-0645">Protease</keyword>
<dbReference type="eggNOG" id="COG2355">
    <property type="taxonomic scope" value="Bacteria"/>
</dbReference>
<reference evidence="2 3" key="1">
    <citation type="journal article" date="2012" name="Stand. Genomic Sci.">
        <title>Complete genome sequence of Terriglobus saanensis type strain SP1PR4(T), an Acidobacteria from tundra soil.</title>
        <authorList>
            <person name="Rawat S.R."/>
            <person name="Mannisto M.K."/>
            <person name="Starovoytov V."/>
            <person name="Goodwin L."/>
            <person name="Nolan M."/>
            <person name="Hauser L."/>
            <person name="Land M."/>
            <person name="Davenport K.W."/>
            <person name="Woyke T."/>
            <person name="Haggblom M.M."/>
        </authorList>
    </citation>
    <scope>NUCLEOTIDE SEQUENCE</scope>
    <source>
        <strain evidence="3">ATCC BAA-1853 / DSM 23119 / SP1PR4</strain>
    </source>
</reference>
<dbReference type="PROSITE" id="PS51318">
    <property type="entry name" value="TAT"/>
    <property type="match status" value="1"/>
</dbReference>
<dbReference type="RefSeq" id="WP_013569213.1">
    <property type="nucleotide sequence ID" value="NC_014963.1"/>
</dbReference>
<dbReference type="GO" id="GO:0006508">
    <property type="term" value="P:proteolysis"/>
    <property type="evidence" value="ECO:0007669"/>
    <property type="project" value="InterPro"/>
</dbReference>
<feature type="signal peptide" evidence="1">
    <location>
        <begin position="1"/>
        <end position="25"/>
    </location>
</feature>
<dbReference type="InterPro" id="IPR032466">
    <property type="entry name" value="Metal_Hydrolase"/>
</dbReference>
<dbReference type="PROSITE" id="PS51365">
    <property type="entry name" value="RENAL_DIPEPTIDASE_2"/>
    <property type="match status" value="1"/>
</dbReference>
<dbReference type="AlphaFoldDB" id="E8V1Z2"/>
<evidence type="ECO:0000256" key="1">
    <source>
        <dbReference type="SAM" id="SignalP"/>
    </source>
</evidence>
<dbReference type="GO" id="GO:0070573">
    <property type="term" value="F:metallodipeptidase activity"/>
    <property type="evidence" value="ECO:0007669"/>
    <property type="project" value="InterPro"/>
</dbReference>
<keyword evidence="2" id="KW-0378">Hydrolase</keyword>
<name>E8V1Z2_TERSS</name>
<keyword evidence="2" id="KW-0224">Dipeptidase</keyword>
<dbReference type="NCBIfam" id="TIGR01409">
    <property type="entry name" value="TAT_signal_seq"/>
    <property type="match status" value="1"/>
</dbReference>
<dbReference type="KEGG" id="tsa:AciPR4_2706"/>
<gene>
    <name evidence="2" type="ordered locus">AciPR4_2706</name>
</gene>
<dbReference type="PANTHER" id="PTHR10443:SF12">
    <property type="entry name" value="DIPEPTIDASE"/>
    <property type="match status" value="1"/>
</dbReference>
<accession>E8V1Z2</accession>
<proteinExistence type="predicted"/>
<dbReference type="InterPro" id="IPR008257">
    <property type="entry name" value="Pept_M19"/>
</dbReference>
<dbReference type="InterPro" id="IPR019546">
    <property type="entry name" value="TAT_signal_bac_arc"/>
</dbReference>
<dbReference type="Proteomes" id="UP000006844">
    <property type="component" value="Chromosome"/>
</dbReference>
<dbReference type="Gene3D" id="3.20.20.140">
    <property type="entry name" value="Metal-dependent hydrolases"/>
    <property type="match status" value="1"/>
</dbReference>
<sequence length="414" mass="46072">MLTRRRFLRYAAVAPVALSPAVWSASPSVPQISARAMTIHKRALIFDGHVHALDREFYHGGSMGTQTTVGQWDLPRAREGGVGAFFLSVFTPEEYYPARFETKQALRRIDHALRQLEMNRDHVELALNSADIQRIRAKGKMAAVLDLEGSYDLDGDLGVLRELYALGLRSAQLSAHNWNQNYADACCSPPKSNGLNDHGRDVIREMNRLGMVINVSHSSDETISQAIDVSDVPVVATHHGLRTVNNIPRNMPDILLKKLAAKGGIFGFQIGSEFAYPKEYDWLTAQRKKTFWDTASIPDRVKGKTIYEVDELVAPQFPMLGAQVPESVMMKVDDWVAVVDKAIELVGEDHVAIGTDFDGGPTLARGMRDVRDLPMITDAMLRRGYSEERIDKFWGGNLLRVFGQVTHASKTIAS</sequence>
<dbReference type="SUPFAM" id="SSF51556">
    <property type="entry name" value="Metallo-dependent hydrolases"/>
    <property type="match status" value="1"/>
</dbReference>
<keyword evidence="3" id="KW-1185">Reference proteome</keyword>